<organism evidence="2 3">
    <name type="scientific">Cercospora zeae-maydis SCOH1-5</name>
    <dbReference type="NCBI Taxonomy" id="717836"/>
    <lineage>
        <taxon>Eukaryota</taxon>
        <taxon>Fungi</taxon>
        <taxon>Dikarya</taxon>
        <taxon>Ascomycota</taxon>
        <taxon>Pezizomycotina</taxon>
        <taxon>Dothideomycetes</taxon>
        <taxon>Dothideomycetidae</taxon>
        <taxon>Mycosphaerellales</taxon>
        <taxon>Mycosphaerellaceae</taxon>
        <taxon>Cercospora</taxon>
    </lineage>
</organism>
<evidence type="ECO:0000313" key="2">
    <source>
        <dbReference type="EMBL" id="KAF2206163.1"/>
    </source>
</evidence>
<dbReference type="AlphaFoldDB" id="A0A6A6EYC3"/>
<protein>
    <submittedName>
        <fullName evidence="2">Uncharacterized protein</fullName>
    </submittedName>
</protein>
<name>A0A6A6EYC3_9PEZI</name>
<feature type="compositionally biased region" description="Basic and acidic residues" evidence="1">
    <location>
        <begin position="159"/>
        <end position="185"/>
    </location>
</feature>
<evidence type="ECO:0000313" key="3">
    <source>
        <dbReference type="Proteomes" id="UP000799539"/>
    </source>
</evidence>
<keyword evidence="3" id="KW-1185">Reference proteome</keyword>
<accession>A0A6A6EYC3</accession>
<feature type="region of interest" description="Disordered" evidence="1">
    <location>
        <begin position="52"/>
        <end position="114"/>
    </location>
</feature>
<dbReference type="Proteomes" id="UP000799539">
    <property type="component" value="Unassembled WGS sequence"/>
</dbReference>
<dbReference type="EMBL" id="ML992803">
    <property type="protein sequence ID" value="KAF2206163.1"/>
    <property type="molecule type" value="Genomic_DNA"/>
</dbReference>
<feature type="region of interest" description="Disordered" evidence="1">
    <location>
        <begin position="139"/>
        <end position="223"/>
    </location>
</feature>
<reference evidence="2" key="1">
    <citation type="journal article" date="2020" name="Stud. Mycol.">
        <title>101 Dothideomycetes genomes: a test case for predicting lifestyles and emergence of pathogens.</title>
        <authorList>
            <person name="Haridas S."/>
            <person name="Albert R."/>
            <person name="Binder M."/>
            <person name="Bloem J."/>
            <person name="Labutti K."/>
            <person name="Salamov A."/>
            <person name="Andreopoulos B."/>
            <person name="Baker S."/>
            <person name="Barry K."/>
            <person name="Bills G."/>
            <person name="Bluhm B."/>
            <person name="Cannon C."/>
            <person name="Castanera R."/>
            <person name="Culley D."/>
            <person name="Daum C."/>
            <person name="Ezra D."/>
            <person name="Gonzalez J."/>
            <person name="Henrissat B."/>
            <person name="Kuo A."/>
            <person name="Liang C."/>
            <person name="Lipzen A."/>
            <person name="Lutzoni F."/>
            <person name="Magnuson J."/>
            <person name="Mondo S."/>
            <person name="Nolan M."/>
            <person name="Ohm R."/>
            <person name="Pangilinan J."/>
            <person name="Park H.-J."/>
            <person name="Ramirez L."/>
            <person name="Alfaro M."/>
            <person name="Sun H."/>
            <person name="Tritt A."/>
            <person name="Yoshinaga Y."/>
            <person name="Zwiers L.-H."/>
            <person name="Turgeon B."/>
            <person name="Goodwin S."/>
            <person name="Spatafora J."/>
            <person name="Crous P."/>
            <person name="Grigoriev I."/>
        </authorList>
    </citation>
    <scope>NUCLEOTIDE SEQUENCE</scope>
    <source>
        <strain evidence="2">SCOH1-5</strain>
    </source>
</reference>
<evidence type="ECO:0000256" key="1">
    <source>
        <dbReference type="SAM" id="MobiDB-lite"/>
    </source>
</evidence>
<proteinExistence type="predicted"/>
<sequence>MPGYEFCVRRVVAQSRVRSRPLLYGEPRKVARLRLARGAKIRAIEGLSENHLAARTTARRRPSHLAATSPPPPNLAAAPSDRPQTRDAAPPGSNTNVPDLAVAGGPPPRRRRPDMCFGVHGIMKRPDLSCTTYPPSWPIVTPRSPIAPTTRETPASTSPDERRPRTPWNGERELRWGPCCRREGPSEAIFPSTDLARPDTTPDARVLCSPELAGTPRTRTRSR</sequence>
<gene>
    <name evidence="2" type="ORF">CERZMDRAFT_89498</name>
</gene>